<dbReference type="InterPro" id="IPR001406">
    <property type="entry name" value="PsdUridine_synth_TruA"/>
</dbReference>
<feature type="compositionally biased region" description="Basic and acidic residues" evidence="4">
    <location>
        <begin position="533"/>
        <end position="542"/>
    </location>
</feature>
<dbReference type="GO" id="GO:0031119">
    <property type="term" value="P:tRNA pseudouridine synthesis"/>
    <property type="evidence" value="ECO:0007669"/>
    <property type="project" value="TreeGrafter"/>
</dbReference>
<dbReference type="InterPro" id="IPR020103">
    <property type="entry name" value="PsdUridine_synth_cat_dom_sf"/>
</dbReference>
<dbReference type="GO" id="GO:1990481">
    <property type="term" value="P:mRNA pseudouridine synthesis"/>
    <property type="evidence" value="ECO:0007669"/>
    <property type="project" value="TreeGrafter"/>
</dbReference>
<dbReference type="InterPro" id="IPR020095">
    <property type="entry name" value="PsdUridine_synth_TruA_C"/>
</dbReference>
<gene>
    <name evidence="6" type="ORF">CPB83DRAFT_110812</name>
</gene>
<dbReference type="PANTHER" id="PTHR11142:SF5">
    <property type="entry name" value="TRNA PSEUDOURIDINE(38_39) SYNTHASE"/>
    <property type="match status" value="1"/>
</dbReference>
<dbReference type="InterPro" id="IPR020094">
    <property type="entry name" value="TruA/RsuA/RluB/E/F_N"/>
</dbReference>
<keyword evidence="7" id="KW-1185">Reference proteome</keyword>
<dbReference type="GO" id="GO:0009982">
    <property type="term" value="F:pseudouridine synthase activity"/>
    <property type="evidence" value="ECO:0007669"/>
    <property type="project" value="InterPro"/>
</dbReference>
<comment type="caution">
    <text evidence="6">The sequence shown here is derived from an EMBL/GenBank/DDBJ whole genome shotgun (WGS) entry which is preliminary data.</text>
</comment>
<protein>
    <submittedName>
        <fullName evidence="6">Pseudouridine synthase</fullName>
    </submittedName>
</protein>
<dbReference type="EMBL" id="MU157943">
    <property type="protein sequence ID" value="KAF9522507.1"/>
    <property type="molecule type" value="Genomic_DNA"/>
</dbReference>
<evidence type="ECO:0000259" key="5">
    <source>
        <dbReference type="Pfam" id="PF01416"/>
    </source>
</evidence>
<feature type="domain" description="Pseudouridine synthase I TruA alpha/beta" evidence="5">
    <location>
        <begin position="286"/>
        <end position="414"/>
    </location>
</feature>
<dbReference type="Gene3D" id="3.30.70.660">
    <property type="entry name" value="Pseudouridine synthase I, catalytic domain, C-terminal subdomain"/>
    <property type="match status" value="1"/>
</dbReference>
<dbReference type="GO" id="GO:0005634">
    <property type="term" value="C:nucleus"/>
    <property type="evidence" value="ECO:0007669"/>
    <property type="project" value="TreeGrafter"/>
</dbReference>
<keyword evidence="2" id="KW-0819">tRNA processing</keyword>
<dbReference type="Gene3D" id="3.30.70.580">
    <property type="entry name" value="Pseudouridine synthase I, catalytic domain, N-terminal subdomain"/>
    <property type="match status" value="1"/>
</dbReference>
<proteinExistence type="inferred from homology"/>
<dbReference type="PANTHER" id="PTHR11142">
    <property type="entry name" value="PSEUDOURIDYLATE SYNTHASE"/>
    <property type="match status" value="1"/>
</dbReference>
<reference evidence="6" key="1">
    <citation type="submission" date="2020-11" db="EMBL/GenBank/DDBJ databases">
        <authorList>
            <consortium name="DOE Joint Genome Institute"/>
            <person name="Ahrendt S."/>
            <person name="Riley R."/>
            <person name="Andreopoulos W."/>
            <person name="Labutti K."/>
            <person name="Pangilinan J."/>
            <person name="Ruiz-Duenas F.J."/>
            <person name="Barrasa J.M."/>
            <person name="Sanchez-Garcia M."/>
            <person name="Camarero S."/>
            <person name="Miyauchi S."/>
            <person name="Serrano A."/>
            <person name="Linde D."/>
            <person name="Babiker R."/>
            <person name="Drula E."/>
            <person name="Ayuso-Fernandez I."/>
            <person name="Pacheco R."/>
            <person name="Padilla G."/>
            <person name="Ferreira P."/>
            <person name="Barriuso J."/>
            <person name="Kellner H."/>
            <person name="Castanera R."/>
            <person name="Alfaro M."/>
            <person name="Ramirez L."/>
            <person name="Pisabarro A.G."/>
            <person name="Kuo A."/>
            <person name="Tritt A."/>
            <person name="Lipzen A."/>
            <person name="He G."/>
            <person name="Yan M."/>
            <person name="Ng V."/>
            <person name="Cullen D."/>
            <person name="Martin F."/>
            <person name="Rosso M.-N."/>
            <person name="Henrissat B."/>
            <person name="Hibbett D."/>
            <person name="Martinez A.T."/>
            <person name="Grigoriev I.V."/>
        </authorList>
    </citation>
    <scope>NUCLEOTIDE SEQUENCE</scope>
    <source>
        <strain evidence="6">CBS 506.95</strain>
    </source>
</reference>
<evidence type="ECO:0000256" key="1">
    <source>
        <dbReference type="ARBA" id="ARBA00009375"/>
    </source>
</evidence>
<dbReference type="Proteomes" id="UP000807306">
    <property type="component" value="Unassembled WGS sequence"/>
</dbReference>
<evidence type="ECO:0000313" key="7">
    <source>
        <dbReference type="Proteomes" id="UP000807306"/>
    </source>
</evidence>
<organism evidence="6 7">
    <name type="scientific">Crepidotus variabilis</name>
    <dbReference type="NCBI Taxonomy" id="179855"/>
    <lineage>
        <taxon>Eukaryota</taxon>
        <taxon>Fungi</taxon>
        <taxon>Dikarya</taxon>
        <taxon>Basidiomycota</taxon>
        <taxon>Agaricomycotina</taxon>
        <taxon>Agaricomycetes</taxon>
        <taxon>Agaricomycetidae</taxon>
        <taxon>Agaricales</taxon>
        <taxon>Agaricineae</taxon>
        <taxon>Crepidotaceae</taxon>
        <taxon>Crepidotus</taxon>
    </lineage>
</organism>
<evidence type="ECO:0000313" key="6">
    <source>
        <dbReference type="EMBL" id="KAF9522507.1"/>
    </source>
</evidence>
<accession>A0A9P6E4S2</accession>
<keyword evidence="3" id="KW-0413">Isomerase</keyword>
<dbReference type="Pfam" id="PF01416">
    <property type="entry name" value="PseudoU_synth_1"/>
    <property type="match status" value="1"/>
</dbReference>
<dbReference type="SUPFAM" id="SSF55120">
    <property type="entry name" value="Pseudouridine synthase"/>
    <property type="match status" value="1"/>
</dbReference>
<dbReference type="InterPro" id="IPR020097">
    <property type="entry name" value="PsdUridine_synth_TruA_a/b_dom"/>
</dbReference>
<evidence type="ECO:0000256" key="4">
    <source>
        <dbReference type="SAM" id="MobiDB-lite"/>
    </source>
</evidence>
<feature type="region of interest" description="Disordered" evidence="4">
    <location>
        <begin position="533"/>
        <end position="552"/>
    </location>
</feature>
<evidence type="ECO:0000256" key="3">
    <source>
        <dbReference type="ARBA" id="ARBA00023235"/>
    </source>
</evidence>
<feature type="region of interest" description="Disordered" evidence="4">
    <location>
        <begin position="184"/>
        <end position="203"/>
    </location>
</feature>
<dbReference type="GO" id="GO:0003723">
    <property type="term" value="F:RNA binding"/>
    <property type="evidence" value="ECO:0007669"/>
    <property type="project" value="InterPro"/>
</dbReference>
<comment type="similarity">
    <text evidence="1">Belongs to the tRNA pseudouridine synthase TruA family.</text>
</comment>
<dbReference type="AlphaFoldDB" id="A0A9P6E4S2"/>
<sequence length="552" mass="61266">MNLGVRFLSTRSSISRFGIPMAATSTSSIAPSPYMGWTREQLIERLTQLEGTTSELQEGQDATVGSVAAGLKLATPSPEVKQTRKFDFAKHARRKVAIKFCYSGWEYSGLAFQQGATPLPTVENVLFDAMAKAHLVDPAGGFDGCGWERCGRTDRGVSGAGQVVSLWIRSQIHQQTVVEAASVPFSSAEPQEAREEEPPADGWGALTLEPESTNSSVSSANGKAKQVQEFNYLVMLNRLLPDTVRAIAWSPVSDTFSARFSCKYRHYKYFFSSLHLDISRMQAGADRLLGEHDFRNLCKLDVQKQITSFKRKILQASITPLEGEDDGHGRMYVFDLVGTAFLYHQVRHIMAALFLVGSGLESPERITELMNVAEGAEPLHEQDASTSKTYMVVGSKPDYQMADGLPLMLWDCGYDKAELDWRTTGQAGVKNDSLQGDLYHQLEGIYTRSRVYSALDQHFLKAVEKHYPRPAPLLPLNVGSGEVKARLSSERVINVPLGGGTFKRLQKYKPLLEKKRLDTVEVMNERWRLGKGMRRDEKKKVAEGGAVDDGNE</sequence>
<dbReference type="OrthoDB" id="25767at2759"/>
<evidence type="ECO:0000256" key="2">
    <source>
        <dbReference type="ARBA" id="ARBA00022694"/>
    </source>
</evidence>
<name>A0A9P6E4S2_9AGAR</name>
<dbReference type="GO" id="GO:0005737">
    <property type="term" value="C:cytoplasm"/>
    <property type="evidence" value="ECO:0007669"/>
    <property type="project" value="TreeGrafter"/>
</dbReference>